<keyword evidence="3" id="KW-1185">Reference proteome</keyword>
<protein>
    <submittedName>
        <fullName evidence="2">Uncharacterized protein</fullName>
    </submittedName>
</protein>
<feature type="transmembrane region" description="Helical" evidence="1">
    <location>
        <begin position="34"/>
        <end position="56"/>
    </location>
</feature>
<dbReference type="Proteomes" id="UP000800035">
    <property type="component" value="Unassembled WGS sequence"/>
</dbReference>
<dbReference type="EMBL" id="ML976987">
    <property type="protein sequence ID" value="KAF1958501.1"/>
    <property type="molecule type" value="Genomic_DNA"/>
</dbReference>
<evidence type="ECO:0000313" key="3">
    <source>
        <dbReference type="Proteomes" id="UP000800035"/>
    </source>
</evidence>
<organism evidence="2 3">
    <name type="scientific">Byssothecium circinans</name>
    <dbReference type="NCBI Taxonomy" id="147558"/>
    <lineage>
        <taxon>Eukaryota</taxon>
        <taxon>Fungi</taxon>
        <taxon>Dikarya</taxon>
        <taxon>Ascomycota</taxon>
        <taxon>Pezizomycotina</taxon>
        <taxon>Dothideomycetes</taxon>
        <taxon>Pleosporomycetidae</taxon>
        <taxon>Pleosporales</taxon>
        <taxon>Massarineae</taxon>
        <taxon>Massarinaceae</taxon>
        <taxon>Byssothecium</taxon>
    </lineage>
</organism>
<evidence type="ECO:0000256" key="1">
    <source>
        <dbReference type="SAM" id="Phobius"/>
    </source>
</evidence>
<keyword evidence="1" id="KW-0812">Transmembrane</keyword>
<accession>A0A6A5U0R4</accession>
<evidence type="ECO:0000313" key="2">
    <source>
        <dbReference type="EMBL" id="KAF1958501.1"/>
    </source>
</evidence>
<keyword evidence="1" id="KW-1133">Transmembrane helix</keyword>
<dbReference type="AlphaFoldDB" id="A0A6A5U0R4"/>
<feature type="transmembrane region" description="Helical" evidence="1">
    <location>
        <begin position="103"/>
        <end position="121"/>
    </location>
</feature>
<feature type="transmembrane region" description="Helical" evidence="1">
    <location>
        <begin position="127"/>
        <end position="150"/>
    </location>
</feature>
<gene>
    <name evidence="2" type="ORF">CC80DRAFT_491052</name>
</gene>
<dbReference type="OrthoDB" id="5394254at2759"/>
<feature type="transmembrane region" description="Helical" evidence="1">
    <location>
        <begin position="313"/>
        <end position="333"/>
    </location>
</feature>
<sequence>MAPPAVIERGSPTVIPNKSAPPLRASRLPSRVRLLILCLLNLGLHSALLTFTNNFLGNEMGAISRQPDASREEDLPAVLIKLAPSIGYKLAIVWLGWKLNYDFFDISALTALTNVPFAYLLTTYYNITPLTAAMLVINEIAAIAIPTYLLRPRSAVNNNKVPVRNRYLLQSTQVQTTSTLLAIGVYVTVLYSGITTGKLTEFLITHSNIPTLEPVHAEGPVNVIIKVLLAGFATKSFLLNPSIGATPASGDASPVEPFDPATADLPQTVKHNFWNFSRRTRTLIKQTVVASIFILVNTTRRTLSLKDTDTTGAVGYSSVWVLATIICGGWYVWVGDAES</sequence>
<reference evidence="2" key="1">
    <citation type="journal article" date="2020" name="Stud. Mycol.">
        <title>101 Dothideomycetes genomes: a test case for predicting lifestyles and emergence of pathogens.</title>
        <authorList>
            <person name="Haridas S."/>
            <person name="Albert R."/>
            <person name="Binder M."/>
            <person name="Bloem J."/>
            <person name="Labutti K."/>
            <person name="Salamov A."/>
            <person name="Andreopoulos B."/>
            <person name="Baker S."/>
            <person name="Barry K."/>
            <person name="Bills G."/>
            <person name="Bluhm B."/>
            <person name="Cannon C."/>
            <person name="Castanera R."/>
            <person name="Culley D."/>
            <person name="Daum C."/>
            <person name="Ezra D."/>
            <person name="Gonzalez J."/>
            <person name="Henrissat B."/>
            <person name="Kuo A."/>
            <person name="Liang C."/>
            <person name="Lipzen A."/>
            <person name="Lutzoni F."/>
            <person name="Magnuson J."/>
            <person name="Mondo S."/>
            <person name="Nolan M."/>
            <person name="Ohm R."/>
            <person name="Pangilinan J."/>
            <person name="Park H.-J."/>
            <person name="Ramirez L."/>
            <person name="Alfaro M."/>
            <person name="Sun H."/>
            <person name="Tritt A."/>
            <person name="Yoshinaga Y."/>
            <person name="Zwiers L.-H."/>
            <person name="Turgeon B."/>
            <person name="Goodwin S."/>
            <person name="Spatafora J."/>
            <person name="Crous P."/>
            <person name="Grigoriev I."/>
        </authorList>
    </citation>
    <scope>NUCLEOTIDE SEQUENCE</scope>
    <source>
        <strain evidence="2">CBS 675.92</strain>
    </source>
</reference>
<name>A0A6A5U0R4_9PLEO</name>
<proteinExistence type="predicted"/>
<keyword evidence="1" id="KW-0472">Membrane</keyword>